<dbReference type="Pfam" id="PF02811">
    <property type="entry name" value="PHP"/>
    <property type="match status" value="1"/>
</dbReference>
<dbReference type="InterPro" id="IPR016195">
    <property type="entry name" value="Pol/histidinol_Pase-like"/>
</dbReference>
<dbReference type="HOGENOM" id="CLU_054611_0_1_1"/>
<dbReference type="InterPro" id="IPR010140">
    <property type="entry name" value="Histidinol_P_phosphatase_HisJ"/>
</dbReference>
<dbReference type="STRING" id="215243.A0A0D2E276"/>
<evidence type="ECO:0000256" key="3">
    <source>
        <dbReference type="ARBA" id="ARBA00013085"/>
    </source>
</evidence>
<name>A0A0D2E276_9EURO</name>
<dbReference type="InterPro" id="IPR004013">
    <property type="entry name" value="PHP_dom"/>
</dbReference>
<keyword evidence="11" id="KW-1185">Reference proteome</keyword>
<dbReference type="NCBIfam" id="TIGR01856">
    <property type="entry name" value="hisJ_fam"/>
    <property type="match status" value="1"/>
</dbReference>
<dbReference type="Gene3D" id="3.20.20.140">
    <property type="entry name" value="Metal-dependent hydrolases"/>
    <property type="match status" value="1"/>
</dbReference>
<evidence type="ECO:0000256" key="8">
    <source>
        <dbReference type="RuleBase" id="RU366003"/>
    </source>
</evidence>
<dbReference type="EC" id="3.1.3.15" evidence="3 8"/>
<evidence type="ECO:0000256" key="6">
    <source>
        <dbReference type="ARBA" id="ARBA00023102"/>
    </source>
</evidence>
<dbReference type="CDD" id="cd12110">
    <property type="entry name" value="PHP_HisPPase_Hisj_like"/>
    <property type="match status" value="1"/>
</dbReference>
<dbReference type="FunFam" id="3.20.20.140:FF:000059">
    <property type="entry name" value="Histidinol-phosphatase"/>
    <property type="match status" value="1"/>
</dbReference>
<evidence type="ECO:0000256" key="7">
    <source>
        <dbReference type="ARBA" id="ARBA00049158"/>
    </source>
</evidence>
<evidence type="ECO:0000256" key="1">
    <source>
        <dbReference type="ARBA" id="ARBA00004970"/>
    </source>
</evidence>
<dbReference type="GO" id="GO:0004401">
    <property type="term" value="F:histidinol-phosphatase activity"/>
    <property type="evidence" value="ECO:0007669"/>
    <property type="project" value="UniProtKB-UniRule"/>
</dbReference>
<keyword evidence="6 8" id="KW-0368">Histidine biosynthesis</keyword>
<comment type="catalytic activity">
    <reaction evidence="7 8">
        <text>L-histidinol phosphate + H2O = L-histidinol + phosphate</text>
        <dbReference type="Rhea" id="RHEA:14465"/>
        <dbReference type="ChEBI" id="CHEBI:15377"/>
        <dbReference type="ChEBI" id="CHEBI:43474"/>
        <dbReference type="ChEBI" id="CHEBI:57699"/>
        <dbReference type="ChEBI" id="CHEBI:57980"/>
        <dbReference type="EC" id="3.1.3.15"/>
    </reaction>
</comment>
<dbReference type="VEuPathDB" id="FungiDB:PV06_01449"/>
<dbReference type="AlphaFoldDB" id="A0A0D2E276"/>
<organism evidence="10 11">
    <name type="scientific">Exophiala oligosperma</name>
    <dbReference type="NCBI Taxonomy" id="215243"/>
    <lineage>
        <taxon>Eukaryota</taxon>
        <taxon>Fungi</taxon>
        <taxon>Dikarya</taxon>
        <taxon>Ascomycota</taxon>
        <taxon>Pezizomycotina</taxon>
        <taxon>Eurotiomycetes</taxon>
        <taxon>Chaetothyriomycetidae</taxon>
        <taxon>Chaetothyriales</taxon>
        <taxon>Herpotrichiellaceae</taxon>
        <taxon>Exophiala</taxon>
    </lineage>
</organism>
<keyword evidence="5 8" id="KW-0378">Hydrolase</keyword>
<dbReference type="GO" id="GO:0005737">
    <property type="term" value="C:cytoplasm"/>
    <property type="evidence" value="ECO:0007669"/>
    <property type="project" value="TreeGrafter"/>
</dbReference>
<dbReference type="GeneID" id="27353523"/>
<protein>
    <recommendedName>
        <fullName evidence="3 8">Histidinol-phosphatase</fullName>
        <shortName evidence="8">HolPase</shortName>
        <ecNumber evidence="3 8">3.1.3.15</ecNumber>
    </recommendedName>
</protein>
<dbReference type="EMBL" id="KN847332">
    <property type="protein sequence ID" value="KIW48890.1"/>
    <property type="molecule type" value="Genomic_DNA"/>
</dbReference>
<evidence type="ECO:0000256" key="4">
    <source>
        <dbReference type="ARBA" id="ARBA00022605"/>
    </source>
</evidence>
<keyword evidence="4 8" id="KW-0028">Amino-acid biosynthesis</keyword>
<comment type="similarity">
    <text evidence="2 8">Belongs to the PHP hydrolase family. HisK subfamily.</text>
</comment>
<evidence type="ECO:0000256" key="2">
    <source>
        <dbReference type="ARBA" id="ARBA00009152"/>
    </source>
</evidence>
<accession>A0A0D2E276</accession>
<dbReference type="PANTHER" id="PTHR21039">
    <property type="entry name" value="HISTIDINOL PHOSPHATASE-RELATED"/>
    <property type="match status" value="1"/>
</dbReference>
<evidence type="ECO:0000313" key="10">
    <source>
        <dbReference type="EMBL" id="KIW48890.1"/>
    </source>
</evidence>
<dbReference type="GO" id="GO:0000105">
    <property type="term" value="P:L-histidine biosynthetic process"/>
    <property type="evidence" value="ECO:0007669"/>
    <property type="project" value="UniProtKB-UniRule"/>
</dbReference>
<comment type="pathway">
    <text evidence="1 8">Amino-acid biosynthesis; L-histidine biosynthesis; L-histidine from 5-phospho-alpha-D-ribose 1-diphosphate: step 8/9.</text>
</comment>
<dbReference type="OrthoDB" id="5957391at2759"/>
<dbReference type="PANTHER" id="PTHR21039:SF0">
    <property type="entry name" value="HISTIDINOL-PHOSPHATASE"/>
    <property type="match status" value="1"/>
</dbReference>
<gene>
    <name evidence="10" type="ORF">PV06_01449</name>
</gene>
<dbReference type="UniPathway" id="UPA00031">
    <property type="reaction ID" value="UER00013"/>
</dbReference>
<sequence length="326" mass="37200">MPYSHHSHSGQFCPGHARDRLEEVVEAALSKRMQVLALTEHMPRHDDDRYPEEVEAGMTFASYHLENERAYFEEAERLREKYQGRIDLLVGFEGEWIRPQESADLVRRSLDVYRPDFFIGSVHHVHTIPIDYDGEMYGRARQVAGGTDERLFEDYFDSQADMLRSLRPPVVGHFDLIRLKSDDPDGSFVAMKGVWERILNNLDYIASYGGVLEINTASLRKGLDEPYPKAEICQAALERKIRFCLSDDSHGCDQVATNYSRVLPFLDKAGISQLTYLKRGAGSSVPSSSPPSSNTGVVLEDKRFPNLCFETVKVKDIRHHPFWTCL</sequence>
<evidence type="ECO:0000313" key="11">
    <source>
        <dbReference type="Proteomes" id="UP000053342"/>
    </source>
</evidence>
<dbReference type="SUPFAM" id="SSF89550">
    <property type="entry name" value="PHP domain-like"/>
    <property type="match status" value="1"/>
</dbReference>
<dbReference type="Proteomes" id="UP000053342">
    <property type="component" value="Unassembled WGS sequence"/>
</dbReference>
<dbReference type="RefSeq" id="XP_016269106.1">
    <property type="nucleotide sequence ID" value="XM_016402053.1"/>
</dbReference>
<feature type="domain" description="PHP" evidence="9">
    <location>
        <begin position="5"/>
        <end position="217"/>
    </location>
</feature>
<proteinExistence type="inferred from homology"/>
<evidence type="ECO:0000259" key="9">
    <source>
        <dbReference type="Pfam" id="PF02811"/>
    </source>
</evidence>
<evidence type="ECO:0000256" key="5">
    <source>
        <dbReference type="ARBA" id="ARBA00022801"/>
    </source>
</evidence>
<reference evidence="10 11" key="1">
    <citation type="submission" date="2015-01" db="EMBL/GenBank/DDBJ databases">
        <title>The Genome Sequence of Exophiala oligosperma CBS72588.</title>
        <authorList>
            <consortium name="The Broad Institute Genomics Platform"/>
            <person name="Cuomo C."/>
            <person name="de Hoog S."/>
            <person name="Gorbushina A."/>
            <person name="Stielow B."/>
            <person name="Teixiera M."/>
            <person name="Abouelleil A."/>
            <person name="Chapman S.B."/>
            <person name="Priest M."/>
            <person name="Young S.K."/>
            <person name="Wortman J."/>
            <person name="Nusbaum C."/>
            <person name="Birren B."/>
        </authorList>
    </citation>
    <scope>NUCLEOTIDE SEQUENCE [LARGE SCALE GENOMIC DNA]</scope>
    <source>
        <strain evidence="10 11">CBS 72588</strain>
    </source>
</reference>